<feature type="transmembrane region" description="Helical" evidence="3">
    <location>
        <begin position="32"/>
        <end position="49"/>
    </location>
</feature>
<dbReference type="Proteomes" id="UP000537131">
    <property type="component" value="Unassembled WGS sequence"/>
</dbReference>
<evidence type="ECO:0000313" key="4">
    <source>
        <dbReference type="EMBL" id="NMM64945.1"/>
    </source>
</evidence>
<keyword evidence="2 3" id="KW-0472">Membrane</keyword>
<accession>A0A7Y0EM46</accession>
<organism evidence="4 5">
    <name type="scientific">Clostridium muellerianum</name>
    <dbReference type="NCBI Taxonomy" id="2716538"/>
    <lineage>
        <taxon>Bacteria</taxon>
        <taxon>Bacillati</taxon>
        <taxon>Bacillota</taxon>
        <taxon>Clostridia</taxon>
        <taxon>Eubacteriales</taxon>
        <taxon>Clostridiaceae</taxon>
        <taxon>Clostridium</taxon>
    </lineage>
</organism>
<feature type="transmembrane region" description="Helical" evidence="3">
    <location>
        <begin position="56"/>
        <end position="75"/>
    </location>
</feature>
<comment type="similarity">
    <text evidence="1 2">Belongs to the BioY family.</text>
</comment>
<dbReference type="Gene3D" id="1.10.1760.20">
    <property type="match status" value="1"/>
</dbReference>
<dbReference type="PANTHER" id="PTHR34295">
    <property type="entry name" value="BIOTIN TRANSPORTER BIOY"/>
    <property type="match status" value="1"/>
</dbReference>
<feature type="transmembrane region" description="Helical" evidence="3">
    <location>
        <begin position="87"/>
        <end position="104"/>
    </location>
</feature>
<evidence type="ECO:0000256" key="2">
    <source>
        <dbReference type="PIRNR" id="PIRNR016661"/>
    </source>
</evidence>
<feature type="transmembrane region" description="Helical" evidence="3">
    <location>
        <begin position="7"/>
        <end position="26"/>
    </location>
</feature>
<evidence type="ECO:0000256" key="1">
    <source>
        <dbReference type="ARBA" id="ARBA00010692"/>
    </source>
</evidence>
<feature type="transmembrane region" description="Helical" evidence="3">
    <location>
        <begin position="111"/>
        <end position="135"/>
    </location>
</feature>
<dbReference type="EMBL" id="JABBNI010000058">
    <property type="protein sequence ID" value="NMM64945.1"/>
    <property type="molecule type" value="Genomic_DNA"/>
</dbReference>
<reference evidence="4 5" key="2">
    <citation type="submission" date="2020-06" db="EMBL/GenBank/DDBJ databases">
        <title>Complete Genome Sequence of Clostridium muelleri sp. nov. P21T, an Acid-Alcohol Producing Acetogen Isolated from Old Hay.</title>
        <authorList>
            <person name="Duncan K.E."/>
            <person name="Tanner R.S."/>
        </authorList>
    </citation>
    <scope>NUCLEOTIDE SEQUENCE [LARGE SCALE GENOMIC DNA]</scope>
    <source>
        <strain evidence="4 5">P21</strain>
    </source>
</reference>
<dbReference type="GO" id="GO:0005886">
    <property type="term" value="C:plasma membrane"/>
    <property type="evidence" value="ECO:0007669"/>
    <property type="project" value="UniProtKB-SubCell"/>
</dbReference>
<dbReference type="InterPro" id="IPR003784">
    <property type="entry name" value="BioY"/>
</dbReference>
<dbReference type="GO" id="GO:0015225">
    <property type="term" value="F:biotin transmembrane transporter activity"/>
    <property type="evidence" value="ECO:0007669"/>
    <property type="project" value="UniProtKB-UniRule"/>
</dbReference>
<dbReference type="AlphaFoldDB" id="A0A7Y0EM46"/>
<keyword evidence="2" id="KW-1003">Cell membrane</keyword>
<gene>
    <name evidence="4" type="ORF">HBE96_20335</name>
</gene>
<name>A0A7Y0EM46_9CLOT</name>
<dbReference type="RefSeq" id="WP_169299531.1">
    <property type="nucleotide sequence ID" value="NZ_JABBNI010000058.1"/>
</dbReference>
<evidence type="ECO:0000313" key="5">
    <source>
        <dbReference type="Proteomes" id="UP000537131"/>
    </source>
</evidence>
<comment type="caution">
    <text evidence="4">The sequence shown here is derived from an EMBL/GenBank/DDBJ whole genome shotgun (WGS) entry which is preliminary data.</text>
</comment>
<dbReference type="PANTHER" id="PTHR34295:SF1">
    <property type="entry name" value="BIOTIN TRANSPORTER BIOY"/>
    <property type="match status" value="1"/>
</dbReference>
<feature type="transmembrane region" description="Helical" evidence="3">
    <location>
        <begin position="141"/>
        <end position="166"/>
    </location>
</feature>
<protein>
    <recommendedName>
        <fullName evidence="2">Biotin transporter</fullName>
    </recommendedName>
</protein>
<proteinExistence type="inferred from homology"/>
<reference evidence="4 5" key="1">
    <citation type="submission" date="2020-04" db="EMBL/GenBank/DDBJ databases">
        <authorList>
            <person name="Doyle D.A."/>
        </authorList>
    </citation>
    <scope>NUCLEOTIDE SEQUENCE [LARGE SCALE GENOMIC DNA]</scope>
    <source>
        <strain evidence="4 5">P21</strain>
    </source>
</reference>
<dbReference type="Pfam" id="PF02632">
    <property type="entry name" value="BioY"/>
    <property type="match status" value="1"/>
</dbReference>
<sequence>MKNKSNIYKMAVIGVMAAVICILGPLSIPIGVIPISFTNLAIYFALYTLGMKKGSVSYIIYMLIGFVGVPVFSGFTGGPSKILGPTGGYIIGFFFMALIAGFFIDTFFNKWYLCFIGMVVGTAVCYAFGTVWLSYQAHLSLGSALAAGVIPFIPGDLIKILIATLIGPQIRKPLIKANLFQA</sequence>
<evidence type="ECO:0000256" key="3">
    <source>
        <dbReference type="SAM" id="Phobius"/>
    </source>
</evidence>
<keyword evidence="2" id="KW-0813">Transport</keyword>
<comment type="subcellular location">
    <subcellularLocation>
        <location evidence="2">Cell membrane</location>
        <topology evidence="2">Multi-pass membrane protein</topology>
    </subcellularLocation>
</comment>
<keyword evidence="3" id="KW-0812">Transmembrane</keyword>
<keyword evidence="3" id="KW-1133">Transmembrane helix</keyword>
<dbReference type="PIRSF" id="PIRSF016661">
    <property type="entry name" value="BioY"/>
    <property type="match status" value="1"/>
</dbReference>
<keyword evidence="5" id="KW-1185">Reference proteome</keyword>